<dbReference type="AlphaFoldDB" id="A0A5E7Z547"/>
<protein>
    <submittedName>
        <fullName evidence="1">Uncharacterized protein</fullName>
    </submittedName>
</protein>
<reference evidence="1 2" key="1">
    <citation type="submission" date="2019-09" db="EMBL/GenBank/DDBJ databases">
        <authorList>
            <person name="Dittami M. S."/>
        </authorList>
    </citation>
    <scope>NUCLEOTIDE SEQUENCE [LARGE SCALE GENOMIC DNA]</scope>
    <source>
        <strain evidence="1">SPHINGO391</strain>
    </source>
</reference>
<sequence>MALIQIFSRQCRPEASIMLAHQYDNLVSKGVAIAPITWPSALSRYQALGTNGAHAVKQPEYLASAQSENHSSIINPQVAALDSLQRVVPREFALAHRNHRHLRTPS</sequence>
<proteinExistence type="predicted"/>
<dbReference type="Proteomes" id="UP000326857">
    <property type="component" value="Unassembled WGS sequence"/>
</dbReference>
<name>A0A5E7Z547_9SPHN</name>
<evidence type="ECO:0000313" key="1">
    <source>
        <dbReference type="EMBL" id="VVT13784.1"/>
    </source>
</evidence>
<evidence type="ECO:0000313" key="2">
    <source>
        <dbReference type="Proteomes" id="UP000326857"/>
    </source>
</evidence>
<dbReference type="EMBL" id="CABVLI010000039">
    <property type="protein sequence ID" value="VVT13784.1"/>
    <property type="molecule type" value="Genomic_DNA"/>
</dbReference>
<organism evidence="1 2">
    <name type="scientific">Sphingomonas aurantiaca</name>
    <dbReference type="NCBI Taxonomy" id="185949"/>
    <lineage>
        <taxon>Bacteria</taxon>
        <taxon>Pseudomonadati</taxon>
        <taxon>Pseudomonadota</taxon>
        <taxon>Alphaproteobacteria</taxon>
        <taxon>Sphingomonadales</taxon>
        <taxon>Sphingomonadaceae</taxon>
        <taxon>Sphingomonas</taxon>
    </lineage>
</organism>
<gene>
    <name evidence="1" type="ORF">SPHINGO391_440158</name>
</gene>
<accession>A0A5E7Z547</accession>